<dbReference type="EMBL" id="PPHD01050063">
    <property type="protein sequence ID" value="POI23313.1"/>
    <property type="molecule type" value="Genomic_DNA"/>
</dbReference>
<evidence type="ECO:0000259" key="1">
    <source>
        <dbReference type="Pfam" id="PF18289"/>
    </source>
</evidence>
<comment type="caution">
    <text evidence="2">The sequence shown here is derived from an EMBL/GenBank/DDBJ whole genome shotgun (WGS) entry which is preliminary data.</text>
</comment>
<keyword evidence="3" id="KW-1185">Reference proteome</keyword>
<dbReference type="GO" id="GO:0005815">
    <property type="term" value="C:microtubule organizing center"/>
    <property type="evidence" value="ECO:0007669"/>
    <property type="project" value="TreeGrafter"/>
</dbReference>
<dbReference type="AlphaFoldDB" id="A0A2P4SGV1"/>
<evidence type="ECO:0000313" key="2">
    <source>
        <dbReference type="EMBL" id="POI23313.1"/>
    </source>
</evidence>
<proteinExistence type="predicted"/>
<gene>
    <name evidence="2" type="ORF">CIB84_012939</name>
</gene>
<name>A0A2P4SGV1_BAMTH</name>
<dbReference type="OrthoDB" id="125906at2759"/>
<protein>
    <recommendedName>
        <fullName evidence="1">CCDC81 HU domain-containing protein</fullName>
    </recommendedName>
</protein>
<evidence type="ECO:0000313" key="3">
    <source>
        <dbReference type="Proteomes" id="UP000237246"/>
    </source>
</evidence>
<dbReference type="Pfam" id="PF18289">
    <property type="entry name" value="HU-CCDC81_euk_2"/>
    <property type="match status" value="1"/>
</dbReference>
<dbReference type="InterPro" id="IPR040673">
    <property type="entry name" value="CCDC81_HU_dom_2"/>
</dbReference>
<feature type="non-terminal residue" evidence="2">
    <location>
        <position position="165"/>
    </location>
</feature>
<accession>A0A2P4SGV1</accession>
<feature type="domain" description="CCDC81 HU" evidence="1">
    <location>
        <begin position="50"/>
        <end position="89"/>
    </location>
</feature>
<dbReference type="PANTHER" id="PTHR14362:SF2">
    <property type="entry name" value="COILED-COIL DOMAIN-CONTAINING PROTEIN 81"/>
    <property type="match status" value="1"/>
</dbReference>
<reference evidence="2 3" key="1">
    <citation type="submission" date="2018-01" db="EMBL/GenBank/DDBJ databases">
        <title>Comparison of the Chinese Bamboo Partridge and Red Junglefowl genome sequences highlights the importance of demography in genome evolution.</title>
        <authorList>
            <person name="Tiley G.P."/>
            <person name="Kimball R.T."/>
            <person name="Braun E.L."/>
            <person name="Burleigh J.G."/>
        </authorList>
    </citation>
    <scope>NUCLEOTIDE SEQUENCE [LARGE SCALE GENOMIC DNA]</scope>
    <source>
        <strain evidence="2">RTK389</strain>
        <tissue evidence="2">Blood</tissue>
    </source>
</reference>
<sequence length="165" mass="18953">VHIPGLGTFTVVREHVVSQQKGLVTVERPLFHLAKALAQDHDLQYDCIDIAEKRRNVAFIWRDVGMLLIEGKRVQMKFYEDFLEKLNGTTDMLQALLGMPEMSKSVISRNDCVASQTTSGRVTVFPMYEHKCIIKMTETPKVDLKYHVKTRHEQGWARPGDRGRK</sequence>
<feature type="non-terminal residue" evidence="2">
    <location>
        <position position="1"/>
    </location>
</feature>
<dbReference type="Proteomes" id="UP000237246">
    <property type="component" value="Unassembled WGS sequence"/>
</dbReference>
<dbReference type="PANTHER" id="PTHR14362">
    <property type="entry name" value="COILED-COIL DOMAIN-CONTAINING PROTEIN 81"/>
    <property type="match status" value="1"/>
</dbReference>
<dbReference type="InterPro" id="IPR026295">
    <property type="entry name" value="CCD81"/>
</dbReference>
<organism evidence="2 3">
    <name type="scientific">Bambusicola thoracicus</name>
    <name type="common">Chinese bamboo-partridge</name>
    <name type="synonym">Perdix thoracica</name>
    <dbReference type="NCBI Taxonomy" id="9083"/>
    <lineage>
        <taxon>Eukaryota</taxon>
        <taxon>Metazoa</taxon>
        <taxon>Chordata</taxon>
        <taxon>Craniata</taxon>
        <taxon>Vertebrata</taxon>
        <taxon>Euteleostomi</taxon>
        <taxon>Archelosauria</taxon>
        <taxon>Archosauria</taxon>
        <taxon>Dinosauria</taxon>
        <taxon>Saurischia</taxon>
        <taxon>Theropoda</taxon>
        <taxon>Coelurosauria</taxon>
        <taxon>Aves</taxon>
        <taxon>Neognathae</taxon>
        <taxon>Galloanserae</taxon>
        <taxon>Galliformes</taxon>
        <taxon>Phasianidae</taxon>
        <taxon>Perdicinae</taxon>
        <taxon>Bambusicola</taxon>
    </lineage>
</organism>